<evidence type="ECO:0000313" key="2">
    <source>
        <dbReference type="Proteomes" id="UP000237000"/>
    </source>
</evidence>
<comment type="caution">
    <text evidence="1">The sequence shown here is derived from an EMBL/GenBank/DDBJ whole genome shotgun (WGS) entry which is preliminary data.</text>
</comment>
<keyword evidence="2" id="KW-1185">Reference proteome</keyword>
<accession>A0A2P5BU31</accession>
<sequence>MVNFRGRLVIIGHVFPPDDDYGIELWSNEAVDGYGLELWYYKIEVKRIGNGQLSGRVLSSQELPPLPLVHKSLSISL</sequence>
<dbReference type="InParanoid" id="A0A2P5BU31"/>
<name>A0A2P5BU31_TREOI</name>
<dbReference type="Proteomes" id="UP000237000">
    <property type="component" value="Unassembled WGS sequence"/>
</dbReference>
<dbReference type="OrthoDB" id="10399335at2759"/>
<organism evidence="1 2">
    <name type="scientific">Trema orientale</name>
    <name type="common">Charcoal tree</name>
    <name type="synonym">Celtis orientalis</name>
    <dbReference type="NCBI Taxonomy" id="63057"/>
    <lineage>
        <taxon>Eukaryota</taxon>
        <taxon>Viridiplantae</taxon>
        <taxon>Streptophyta</taxon>
        <taxon>Embryophyta</taxon>
        <taxon>Tracheophyta</taxon>
        <taxon>Spermatophyta</taxon>
        <taxon>Magnoliopsida</taxon>
        <taxon>eudicotyledons</taxon>
        <taxon>Gunneridae</taxon>
        <taxon>Pentapetalae</taxon>
        <taxon>rosids</taxon>
        <taxon>fabids</taxon>
        <taxon>Rosales</taxon>
        <taxon>Cannabaceae</taxon>
        <taxon>Trema</taxon>
    </lineage>
</organism>
<evidence type="ECO:0000313" key="1">
    <source>
        <dbReference type="EMBL" id="PON52264.1"/>
    </source>
</evidence>
<gene>
    <name evidence="1" type="ORF">TorRG33x02_308810</name>
</gene>
<reference evidence="2" key="1">
    <citation type="submission" date="2016-06" db="EMBL/GenBank/DDBJ databases">
        <title>Parallel loss of symbiosis genes in relatives of nitrogen-fixing non-legume Parasponia.</title>
        <authorList>
            <person name="Van Velzen R."/>
            <person name="Holmer R."/>
            <person name="Bu F."/>
            <person name="Rutten L."/>
            <person name="Van Zeijl A."/>
            <person name="Liu W."/>
            <person name="Santuari L."/>
            <person name="Cao Q."/>
            <person name="Sharma T."/>
            <person name="Shen D."/>
            <person name="Roswanjaya Y."/>
            <person name="Wardhani T."/>
            <person name="Kalhor M.S."/>
            <person name="Jansen J."/>
            <person name="Van den Hoogen J."/>
            <person name="Gungor B."/>
            <person name="Hartog M."/>
            <person name="Hontelez J."/>
            <person name="Verver J."/>
            <person name="Yang W.-C."/>
            <person name="Schijlen E."/>
            <person name="Repin R."/>
            <person name="Schilthuizen M."/>
            <person name="Schranz E."/>
            <person name="Heidstra R."/>
            <person name="Miyata K."/>
            <person name="Fedorova E."/>
            <person name="Kohlen W."/>
            <person name="Bisseling T."/>
            <person name="Smit S."/>
            <person name="Geurts R."/>
        </authorList>
    </citation>
    <scope>NUCLEOTIDE SEQUENCE [LARGE SCALE GENOMIC DNA]</scope>
    <source>
        <strain evidence="2">cv. RG33-2</strain>
    </source>
</reference>
<dbReference type="EMBL" id="JXTC01000462">
    <property type="protein sequence ID" value="PON52264.1"/>
    <property type="molecule type" value="Genomic_DNA"/>
</dbReference>
<dbReference type="AlphaFoldDB" id="A0A2P5BU31"/>
<proteinExistence type="predicted"/>
<protein>
    <submittedName>
        <fullName evidence="1">Uncharacterized protein</fullName>
    </submittedName>
</protein>